<keyword evidence="3" id="KW-1185">Reference proteome</keyword>
<dbReference type="Proteomes" id="UP000323632">
    <property type="component" value="Unassembled WGS sequence"/>
</dbReference>
<accession>A0A5M6CDS1</accession>
<feature type="signal peptide" evidence="1">
    <location>
        <begin position="1"/>
        <end position="23"/>
    </location>
</feature>
<dbReference type="AlphaFoldDB" id="A0A5M6CDS1"/>
<sequence>MKQFPAFLLFVLFSICIFSSCKNSNSPQAVTEKFLTSVVQADFDKAKALSTKNTWGMLDIWAAFTKEIPENVKAEKAENFKVKILDTKTESDSTVIVTYSTEPKILPFNKIRLQKELDIEGRIKWKVDISTLELGTGDELYINAVDSTSGIRLEMERQSPDTISDKQENNPQQ</sequence>
<protein>
    <submittedName>
        <fullName evidence="2">DUF4878 domain-containing protein</fullName>
    </submittedName>
</protein>
<keyword evidence="1" id="KW-0732">Signal</keyword>
<dbReference type="RefSeq" id="WP_150032871.1">
    <property type="nucleotide sequence ID" value="NZ_VWSH01000003.1"/>
</dbReference>
<name>A0A5M6CDS1_9BACT</name>
<dbReference type="PROSITE" id="PS51257">
    <property type="entry name" value="PROKAR_LIPOPROTEIN"/>
    <property type="match status" value="1"/>
</dbReference>
<evidence type="ECO:0000313" key="2">
    <source>
        <dbReference type="EMBL" id="KAA5533123.1"/>
    </source>
</evidence>
<comment type="caution">
    <text evidence="2">The sequence shown here is derived from an EMBL/GenBank/DDBJ whole genome shotgun (WGS) entry which is preliminary data.</text>
</comment>
<dbReference type="EMBL" id="VWSH01000003">
    <property type="protein sequence ID" value="KAA5533123.1"/>
    <property type="molecule type" value="Genomic_DNA"/>
</dbReference>
<evidence type="ECO:0000256" key="1">
    <source>
        <dbReference type="SAM" id="SignalP"/>
    </source>
</evidence>
<proteinExistence type="predicted"/>
<evidence type="ECO:0000313" key="3">
    <source>
        <dbReference type="Proteomes" id="UP000323632"/>
    </source>
</evidence>
<organism evidence="2 3">
    <name type="scientific">Taibaiella lutea</name>
    <dbReference type="NCBI Taxonomy" id="2608001"/>
    <lineage>
        <taxon>Bacteria</taxon>
        <taxon>Pseudomonadati</taxon>
        <taxon>Bacteroidota</taxon>
        <taxon>Chitinophagia</taxon>
        <taxon>Chitinophagales</taxon>
        <taxon>Chitinophagaceae</taxon>
        <taxon>Taibaiella</taxon>
    </lineage>
</organism>
<gene>
    <name evidence="2" type="ORF">F0919_11250</name>
</gene>
<feature type="chain" id="PRO_5024414938" evidence="1">
    <location>
        <begin position="24"/>
        <end position="173"/>
    </location>
</feature>
<reference evidence="2 3" key="1">
    <citation type="submission" date="2019-09" db="EMBL/GenBank/DDBJ databases">
        <title>Genome sequence and assembly of Taibaiella sp.</title>
        <authorList>
            <person name="Chhetri G."/>
        </authorList>
    </citation>
    <scope>NUCLEOTIDE SEQUENCE [LARGE SCALE GENOMIC DNA]</scope>
    <source>
        <strain evidence="2 3">KVB11</strain>
    </source>
</reference>